<organism evidence="2 3">
    <name type="scientific">Actinidia rufa</name>
    <dbReference type="NCBI Taxonomy" id="165716"/>
    <lineage>
        <taxon>Eukaryota</taxon>
        <taxon>Viridiplantae</taxon>
        <taxon>Streptophyta</taxon>
        <taxon>Embryophyta</taxon>
        <taxon>Tracheophyta</taxon>
        <taxon>Spermatophyta</taxon>
        <taxon>Magnoliopsida</taxon>
        <taxon>eudicotyledons</taxon>
        <taxon>Gunneridae</taxon>
        <taxon>Pentapetalae</taxon>
        <taxon>asterids</taxon>
        <taxon>Ericales</taxon>
        <taxon>Actinidiaceae</taxon>
        <taxon>Actinidia</taxon>
    </lineage>
</organism>
<proteinExistence type="predicted"/>
<dbReference type="Proteomes" id="UP000585474">
    <property type="component" value="Unassembled WGS sequence"/>
</dbReference>
<evidence type="ECO:0000313" key="3">
    <source>
        <dbReference type="Proteomes" id="UP000585474"/>
    </source>
</evidence>
<feature type="compositionally biased region" description="Acidic residues" evidence="1">
    <location>
        <begin position="440"/>
        <end position="451"/>
    </location>
</feature>
<dbReference type="AlphaFoldDB" id="A0A7J0GUD7"/>
<name>A0A7J0GUD7_9ERIC</name>
<evidence type="ECO:0000313" key="2">
    <source>
        <dbReference type="EMBL" id="GFZ14455.1"/>
    </source>
</evidence>
<feature type="region of interest" description="Disordered" evidence="1">
    <location>
        <begin position="432"/>
        <end position="473"/>
    </location>
</feature>
<gene>
    <name evidence="2" type="ORF">Acr_24g0006450</name>
</gene>
<dbReference type="EMBL" id="BJWL01000024">
    <property type="protein sequence ID" value="GFZ14455.1"/>
    <property type="molecule type" value="Genomic_DNA"/>
</dbReference>
<keyword evidence="3" id="KW-1185">Reference proteome</keyword>
<evidence type="ECO:0000256" key="1">
    <source>
        <dbReference type="SAM" id="MobiDB-lite"/>
    </source>
</evidence>
<feature type="region of interest" description="Disordered" evidence="1">
    <location>
        <begin position="237"/>
        <end position="272"/>
    </location>
</feature>
<sequence>MPYGEWTANTRDMVEMEPHGIRVSGSFHPQVKRRDELPHRRCATTMCNHKLRSAAGRFYSSLVAPYLKCQGPLPYRVQEPFQPSRIRSQTLDGFTLRRGRRKPYLGGGYLSNVNEWNKKFFFILGDNWEFPQGLSQEVRVPRVLRSWGTLEEGNLYSIKVVLNFRSFFRSFGLKSKSMASSSRDNAKDKLAGSAAPIVGNEAMSKKINLKKISRLVEGSKSANPMAKGVVISKKCPQNETPNILSSKKGKQASDAKKKGFMPLLEDKKKGSSSKALAKSMATSSAAASKGVVPAIAPEEGTSVNPGAALGLKASMLENPTIAEKLFKEVIPPVDKEEVEKLDLDRTISNRGKEIRDEAMTQQAWAASIEKRLEKEVAELKKNEALTKKSAIEEYKSLDDFQEAIEFTASKYFGEGFDFCKRRIGHIHPDLDIQDMGIDVEQIEEEEDEEEPREEKEKDEEQKEGEPDNNPVPQ</sequence>
<accession>A0A7J0GUD7</accession>
<comment type="caution">
    <text evidence="2">The sequence shown here is derived from an EMBL/GenBank/DDBJ whole genome shotgun (WGS) entry which is preliminary data.</text>
</comment>
<feature type="compositionally biased region" description="Basic and acidic residues" evidence="1">
    <location>
        <begin position="452"/>
        <end position="465"/>
    </location>
</feature>
<reference evidence="2 3" key="1">
    <citation type="submission" date="2019-07" db="EMBL/GenBank/DDBJ databases">
        <title>De Novo Assembly of kiwifruit Actinidia rufa.</title>
        <authorList>
            <person name="Sugita-Konishi S."/>
            <person name="Sato K."/>
            <person name="Mori E."/>
            <person name="Abe Y."/>
            <person name="Kisaki G."/>
            <person name="Hamano K."/>
            <person name="Suezawa K."/>
            <person name="Otani M."/>
            <person name="Fukuda T."/>
            <person name="Manabe T."/>
            <person name="Gomi K."/>
            <person name="Tabuchi M."/>
            <person name="Akimitsu K."/>
            <person name="Kataoka I."/>
        </authorList>
    </citation>
    <scope>NUCLEOTIDE SEQUENCE [LARGE SCALE GENOMIC DNA]</scope>
    <source>
        <strain evidence="3">cv. Fuchu</strain>
    </source>
</reference>
<protein>
    <submittedName>
        <fullName evidence="2">Uncharacterized protein</fullName>
    </submittedName>
</protein>